<sequence>MYHLYILRCADGTLYTGITNDLEKRVKAHEAGKGSKYVRAHLPIKVVHTEEFATKSEAMKREYEIKQWSRDKKKKEFALTV</sequence>
<dbReference type="Pfam" id="PF01541">
    <property type="entry name" value="GIY-YIG"/>
    <property type="match status" value="1"/>
</dbReference>
<dbReference type="EMBL" id="PFQB01000137">
    <property type="protein sequence ID" value="PJA11846.1"/>
    <property type="molecule type" value="Genomic_DNA"/>
</dbReference>
<dbReference type="InterPro" id="IPR035901">
    <property type="entry name" value="GIY-YIG_endonuc_sf"/>
</dbReference>
<reference evidence="4" key="1">
    <citation type="submission" date="2017-09" db="EMBL/GenBank/DDBJ databases">
        <title>Depth-based differentiation of microbial function through sediment-hosted aquifers and enrichment of novel symbionts in the deep terrestrial subsurface.</title>
        <authorList>
            <person name="Probst A.J."/>
            <person name="Ladd B."/>
            <person name="Jarett J.K."/>
            <person name="Geller-Mcgrath D.E."/>
            <person name="Sieber C.M.K."/>
            <person name="Emerson J.B."/>
            <person name="Anantharaman K."/>
            <person name="Thomas B.C."/>
            <person name="Malmstrom R."/>
            <person name="Stieglmeier M."/>
            <person name="Klingl A."/>
            <person name="Woyke T."/>
            <person name="Ryan C.M."/>
            <person name="Banfield J.F."/>
        </authorList>
    </citation>
    <scope>NUCLEOTIDE SEQUENCE [LARGE SCALE GENOMIC DNA]</scope>
</reference>
<dbReference type="AlphaFoldDB" id="A0A2M7W189"/>
<gene>
    <name evidence="3" type="ORF">COX64_05275</name>
</gene>
<comment type="similarity">
    <text evidence="1">Belongs to the UPF0213 family.</text>
</comment>
<comment type="caution">
    <text evidence="3">The sequence shown here is derived from an EMBL/GenBank/DDBJ whole genome shotgun (WGS) entry which is preliminary data.</text>
</comment>
<name>A0A2M7W189_9BACT</name>
<accession>A0A2M7W189</accession>
<dbReference type="Proteomes" id="UP000228952">
    <property type="component" value="Unassembled WGS sequence"/>
</dbReference>
<organism evidence="3 4">
    <name type="scientific">Candidatus Dojkabacteria bacterium CG_4_10_14_0_2_um_filter_Dojkabacteria_WS6_41_15</name>
    <dbReference type="NCBI Taxonomy" id="2014249"/>
    <lineage>
        <taxon>Bacteria</taxon>
        <taxon>Candidatus Dojkabacteria</taxon>
    </lineage>
</organism>
<dbReference type="PANTHER" id="PTHR34477:SF1">
    <property type="entry name" value="UPF0213 PROTEIN YHBQ"/>
    <property type="match status" value="1"/>
</dbReference>
<evidence type="ECO:0000259" key="2">
    <source>
        <dbReference type="PROSITE" id="PS50164"/>
    </source>
</evidence>
<protein>
    <recommendedName>
        <fullName evidence="2">GIY-YIG domain-containing protein</fullName>
    </recommendedName>
</protein>
<evidence type="ECO:0000256" key="1">
    <source>
        <dbReference type="ARBA" id="ARBA00007435"/>
    </source>
</evidence>
<dbReference type="InterPro" id="IPR000305">
    <property type="entry name" value="GIY-YIG_endonuc"/>
</dbReference>
<dbReference type="SUPFAM" id="SSF82771">
    <property type="entry name" value="GIY-YIG endonuclease"/>
    <property type="match status" value="1"/>
</dbReference>
<dbReference type="InterPro" id="IPR050190">
    <property type="entry name" value="UPF0213_domain"/>
</dbReference>
<dbReference type="Gene3D" id="3.40.1440.10">
    <property type="entry name" value="GIY-YIG endonuclease"/>
    <property type="match status" value="1"/>
</dbReference>
<dbReference type="PROSITE" id="PS50164">
    <property type="entry name" value="GIY_YIG"/>
    <property type="match status" value="1"/>
</dbReference>
<feature type="domain" description="GIY-YIG" evidence="2">
    <location>
        <begin position="1"/>
        <end position="75"/>
    </location>
</feature>
<proteinExistence type="inferred from homology"/>
<dbReference type="PANTHER" id="PTHR34477">
    <property type="entry name" value="UPF0213 PROTEIN YHBQ"/>
    <property type="match status" value="1"/>
</dbReference>
<dbReference type="CDD" id="cd10456">
    <property type="entry name" value="GIY-YIG_UPF0213"/>
    <property type="match status" value="1"/>
</dbReference>
<evidence type="ECO:0000313" key="4">
    <source>
        <dbReference type="Proteomes" id="UP000228952"/>
    </source>
</evidence>
<evidence type="ECO:0000313" key="3">
    <source>
        <dbReference type="EMBL" id="PJA11846.1"/>
    </source>
</evidence>